<dbReference type="Pfam" id="PF03119">
    <property type="entry name" value="DNA_ligase_ZBD"/>
    <property type="match status" value="1"/>
</dbReference>
<feature type="binding site" evidence="14">
    <location>
        <position position="139"/>
    </location>
    <ligand>
        <name>NAD(+)</name>
        <dbReference type="ChEBI" id="CHEBI:57540"/>
    </ligand>
</feature>
<dbReference type="Gene3D" id="2.40.50.140">
    <property type="entry name" value="Nucleic acid-binding proteins"/>
    <property type="match status" value="1"/>
</dbReference>
<dbReference type="PROSITE" id="PS01055">
    <property type="entry name" value="DNA_LIGASE_N1"/>
    <property type="match status" value="1"/>
</dbReference>
<keyword evidence="11 14" id="KW-0234">DNA repair</keyword>
<dbReference type="InterPro" id="IPR013839">
    <property type="entry name" value="DNAligase_adenylation"/>
</dbReference>
<gene>
    <name evidence="14 17" type="primary">ligA</name>
    <name evidence="17" type="ORF">D104_16740</name>
</gene>
<dbReference type="SUPFAM" id="SSF50249">
    <property type="entry name" value="Nucleic acid-binding proteins"/>
    <property type="match status" value="1"/>
</dbReference>
<keyword evidence="7 14" id="KW-0227">DNA damage</keyword>
<dbReference type="NCBIfam" id="NF005932">
    <property type="entry name" value="PRK07956.1"/>
    <property type="match status" value="1"/>
</dbReference>
<evidence type="ECO:0000256" key="10">
    <source>
        <dbReference type="ARBA" id="ARBA00023027"/>
    </source>
</evidence>
<dbReference type="SUPFAM" id="SSF47781">
    <property type="entry name" value="RuvA domain 2-like"/>
    <property type="match status" value="1"/>
</dbReference>
<dbReference type="Gene3D" id="1.10.150.20">
    <property type="entry name" value="5' to 3' exonuclease, C-terminal subdomain"/>
    <property type="match status" value="2"/>
</dbReference>
<name>W1RRI6_9GAMM</name>
<evidence type="ECO:0000256" key="15">
    <source>
        <dbReference type="RuleBase" id="RU000618"/>
    </source>
</evidence>
<accession>W1RRI6</accession>
<sequence length="678" mass="74799">MSQEKNRSNQSMLDLIQQLNDYSYAYHVKDEPIVPDAEYDRLYRELQTIEAAYPDNIQEDSPTQRVGEKPDSGFANVAHTVPMLSLDNAFDNESLADFDQRIRKLIKADHLVYCCEPKLDGLAISLRYEEGRLVRGVTRGDGLSGEDITSNIKTLYSVPLKLRTKTPPAVLEVRGEIYMPKDGFEKLNALAIKQGDKAFVNPRNAAAGSLRQLDPKITATRPLVMCAYSIGYVEGWDQPESHYDGLMQLSEWGFRTNDLMARAEGAKGCIEYYEMLNEKRADLSYDIDGIVYKVDKIALQNQLGFIARAPRWAIARKFPAQEEMTRVVGIDFQVGRTGAITPVARLEPVFVGGVTVSNATLHNKDEIARLGVKVNDFVIVHRAGDVIPKVVQVVIDKRPDNAFDVVFPDVCPVCGSALEQVEGEAIIRCTGGLVCGAQLKESLKHFVSRKAMDIDGLGDKFIEQLVDQELVKTPVDIFTLAEKKDTLLSMERMGQKSVEKLLTSIETAKSTQFNRFIYALGIREVGEATARALTSYFSELDTLMAADQETLVEVDDVGPIVAQHVRLFFEQEANRKTIQGLLDAGVVWEIKQQVSSGELPLSGKTYVVTGSLSQFSRDQVKDKLQALGAKVSGSVSAKTDCLVAGEKAGSKLTKAQSLNVPIIDEAGVIALLTQHGAI</sequence>
<dbReference type="EMBL" id="AYOZ01000060">
    <property type="protein sequence ID" value="ETI58199.1"/>
    <property type="molecule type" value="Genomic_DNA"/>
</dbReference>
<keyword evidence="4 14" id="KW-0436">Ligase</keyword>
<feature type="binding site" evidence="14">
    <location>
        <position position="293"/>
    </location>
    <ligand>
        <name>NAD(+)</name>
        <dbReference type="ChEBI" id="CHEBI:57540"/>
    </ligand>
</feature>
<protein>
    <recommendedName>
        <fullName evidence="3 14">DNA ligase</fullName>
        <ecNumber evidence="2 14">6.5.1.2</ecNumber>
    </recommendedName>
    <alternativeName>
        <fullName evidence="14">Polydeoxyribonucleotide synthase [NAD(+)]</fullName>
    </alternativeName>
</protein>
<dbReference type="InterPro" id="IPR013840">
    <property type="entry name" value="DNAligase_N"/>
</dbReference>
<dbReference type="Gene3D" id="1.10.287.610">
    <property type="entry name" value="Helix hairpin bin"/>
    <property type="match status" value="1"/>
</dbReference>
<comment type="function">
    <text evidence="1 14">DNA ligase that catalyzes the formation of phosphodiester linkages between 5'-phosphoryl and 3'-hydroxyl groups in double-stranded DNA using NAD as a coenzyme and as the energy source for the reaction. It is essential for DNA replication and repair of damaged DNA.</text>
</comment>
<comment type="caution">
    <text evidence="14">Lacks conserved residue(s) required for the propagation of feature annotation.</text>
</comment>
<feature type="binding site" evidence="14">
    <location>
        <position position="414"/>
    </location>
    <ligand>
        <name>Zn(2+)</name>
        <dbReference type="ChEBI" id="CHEBI:29105"/>
    </ligand>
</feature>
<reference evidence="17 18" key="1">
    <citation type="journal article" date="2014" name="Genome Announc.">
        <title>Draft Genome Sequence of Marinomonas sp. Strain D104, a Polycyclic Aromatic Hydrocarbon-Degrading Bacterium from the Deep-Sea Sediment of the Arctic Ocean.</title>
        <authorList>
            <person name="Dong C."/>
            <person name="Bai X."/>
            <person name="Lai Q."/>
            <person name="Xie Y."/>
            <person name="Chen X."/>
            <person name="Shao Z."/>
        </authorList>
    </citation>
    <scope>NUCLEOTIDE SEQUENCE [LARGE SCALE GENOMIC DNA]</scope>
    <source>
        <strain evidence="17 18">D104</strain>
    </source>
</reference>
<dbReference type="PANTHER" id="PTHR23389:SF9">
    <property type="entry name" value="DNA LIGASE"/>
    <property type="match status" value="1"/>
</dbReference>
<organism evidence="17 18">
    <name type="scientific">Marinomonas profundimaris</name>
    <dbReference type="NCBI Taxonomy" id="1208321"/>
    <lineage>
        <taxon>Bacteria</taxon>
        <taxon>Pseudomonadati</taxon>
        <taxon>Pseudomonadota</taxon>
        <taxon>Gammaproteobacteria</taxon>
        <taxon>Oceanospirillales</taxon>
        <taxon>Oceanospirillaceae</taxon>
        <taxon>Marinomonas</taxon>
    </lineage>
</organism>
<dbReference type="InterPro" id="IPR018239">
    <property type="entry name" value="DNA_ligase_AS"/>
</dbReference>
<evidence type="ECO:0000313" key="17">
    <source>
        <dbReference type="EMBL" id="ETI58199.1"/>
    </source>
</evidence>
<dbReference type="SUPFAM" id="SSF56091">
    <property type="entry name" value="DNA ligase/mRNA capping enzyme, catalytic domain"/>
    <property type="match status" value="1"/>
</dbReference>
<feature type="domain" description="BRCT" evidence="16">
    <location>
        <begin position="596"/>
        <end position="678"/>
    </location>
</feature>
<evidence type="ECO:0000256" key="5">
    <source>
        <dbReference type="ARBA" id="ARBA00022705"/>
    </source>
</evidence>
<dbReference type="OrthoDB" id="9759736at2"/>
<dbReference type="GO" id="GO:0046872">
    <property type="term" value="F:metal ion binding"/>
    <property type="evidence" value="ECO:0007669"/>
    <property type="project" value="UniProtKB-KW"/>
</dbReference>
<comment type="caution">
    <text evidence="17">The sequence shown here is derived from an EMBL/GenBank/DDBJ whole genome shotgun (WGS) entry which is preliminary data.</text>
</comment>
<dbReference type="eggNOG" id="COG0272">
    <property type="taxonomic scope" value="Bacteria"/>
</dbReference>
<dbReference type="NCBIfam" id="TIGR00575">
    <property type="entry name" value="dnlj"/>
    <property type="match status" value="1"/>
</dbReference>
<feature type="binding site" evidence="14">
    <location>
        <position position="435"/>
    </location>
    <ligand>
        <name>Zn(2+)</name>
        <dbReference type="ChEBI" id="CHEBI:29105"/>
    </ligand>
</feature>
<dbReference type="SUPFAM" id="SSF52113">
    <property type="entry name" value="BRCT domain"/>
    <property type="match status" value="1"/>
</dbReference>
<evidence type="ECO:0000256" key="11">
    <source>
        <dbReference type="ARBA" id="ARBA00023204"/>
    </source>
</evidence>
<dbReference type="FunFam" id="1.10.150.20:FF:000006">
    <property type="entry name" value="DNA ligase"/>
    <property type="match status" value="1"/>
</dbReference>
<feature type="binding site" evidence="14">
    <location>
        <position position="176"/>
    </location>
    <ligand>
        <name>NAD(+)</name>
        <dbReference type="ChEBI" id="CHEBI:57540"/>
    </ligand>
</feature>
<dbReference type="InterPro" id="IPR003583">
    <property type="entry name" value="Hlx-hairpin-Hlx_DNA-bd_motif"/>
</dbReference>
<keyword evidence="10 14" id="KW-0520">NAD</keyword>
<dbReference type="FunFam" id="3.30.470.30:FF:000001">
    <property type="entry name" value="DNA ligase"/>
    <property type="match status" value="1"/>
</dbReference>
<dbReference type="CDD" id="cd00114">
    <property type="entry name" value="LIGANc"/>
    <property type="match status" value="1"/>
</dbReference>
<comment type="catalytic activity">
    <reaction evidence="12 14 15">
        <text>NAD(+) + (deoxyribonucleotide)n-3'-hydroxyl + 5'-phospho-(deoxyribonucleotide)m = (deoxyribonucleotide)n+m + AMP + beta-nicotinamide D-nucleotide.</text>
        <dbReference type="EC" id="6.5.1.2"/>
    </reaction>
</comment>
<dbReference type="AlphaFoldDB" id="W1RRI6"/>
<dbReference type="PATRIC" id="fig|1208321.3.peg.3319"/>
<dbReference type="PROSITE" id="PS50172">
    <property type="entry name" value="BRCT"/>
    <property type="match status" value="1"/>
</dbReference>
<dbReference type="Gene3D" id="3.30.470.30">
    <property type="entry name" value="DNA ligase/mRNA capping enzyme"/>
    <property type="match status" value="1"/>
</dbReference>
<dbReference type="PIRSF" id="PIRSF001604">
    <property type="entry name" value="LigA"/>
    <property type="match status" value="1"/>
</dbReference>
<evidence type="ECO:0000256" key="12">
    <source>
        <dbReference type="ARBA" id="ARBA00034005"/>
    </source>
</evidence>
<keyword evidence="14" id="KW-0464">Manganese</keyword>
<dbReference type="InterPro" id="IPR004149">
    <property type="entry name" value="Znf_DNAligase_C4"/>
</dbReference>
<dbReference type="STRING" id="1208321.D104_16740"/>
<dbReference type="FunFam" id="1.10.150.20:FF:000007">
    <property type="entry name" value="DNA ligase"/>
    <property type="match status" value="1"/>
</dbReference>
<dbReference type="InterPro" id="IPR001679">
    <property type="entry name" value="DNA_ligase"/>
</dbReference>
<comment type="cofactor">
    <cofactor evidence="14">
        <name>Mg(2+)</name>
        <dbReference type="ChEBI" id="CHEBI:18420"/>
    </cofactor>
    <cofactor evidence="14">
        <name>Mn(2+)</name>
        <dbReference type="ChEBI" id="CHEBI:29035"/>
    </cofactor>
</comment>
<dbReference type="GO" id="GO:0005829">
    <property type="term" value="C:cytosol"/>
    <property type="evidence" value="ECO:0007669"/>
    <property type="project" value="TreeGrafter"/>
</dbReference>
<dbReference type="Gene3D" id="3.40.50.10190">
    <property type="entry name" value="BRCT domain"/>
    <property type="match status" value="1"/>
</dbReference>
<evidence type="ECO:0000256" key="7">
    <source>
        <dbReference type="ARBA" id="ARBA00022763"/>
    </source>
</evidence>
<evidence type="ECO:0000256" key="9">
    <source>
        <dbReference type="ARBA" id="ARBA00022842"/>
    </source>
</evidence>
<dbReference type="InterPro" id="IPR041663">
    <property type="entry name" value="DisA/LigA_HHH"/>
</dbReference>
<dbReference type="CDD" id="cd17748">
    <property type="entry name" value="BRCT_DNA_ligase_like"/>
    <property type="match status" value="1"/>
</dbReference>
<evidence type="ECO:0000256" key="2">
    <source>
        <dbReference type="ARBA" id="ARBA00012722"/>
    </source>
</evidence>
<dbReference type="GO" id="GO:0006281">
    <property type="term" value="P:DNA repair"/>
    <property type="evidence" value="ECO:0007669"/>
    <property type="project" value="UniProtKB-KW"/>
</dbReference>
<dbReference type="Proteomes" id="UP000018857">
    <property type="component" value="Unassembled WGS sequence"/>
</dbReference>
<evidence type="ECO:0000256" key="1">
    <source>
        <dbReference type="ARBA" id="ARBA00004067"/>
    </source>
</evidence>
<feature type="binding site" evidence="14">
    <location>
        <position position="411"/>
    </location>
    <ligand>
        <name>Zn(2+)</name>
        <dbReference type="ChEBI" id="CHEBI:29105"/>
    </ligand>
</feature>
<evidence type="ECO:0000259" key="16">
    <source>
        <dbReference type="PROSITE" id="PS50172"/>
    </source>
</evidence>
<dbReference type="PROSITE" id="PS01056">
    <property type="entry name" value="DNA_LIGASE_N2"/>
    <property type="match status" value="1"/>
</dbReference>
<evidence type="ECO:0000256" key="8">
    <source>
        <dbReference type="ARBA" id="ARBA00022833"/>
    </source>
</evidence>
<dbReference type="GO" id="GO:0006260">
    <property type="term" value="P:DNA replication"/>
    <property type="evidence" value="ECO:0007669"/>
    <property type="project" value="UniProtKB-KW"/>
</dbReference>
<feature type="binding site" evidence="14">
    <location>
        <begin position="36"/>
        <end position="40"/>
    </location>
    <ligand>
        <name>NAD(+)</name>
        <dbReference type="ChEBI" id="CHEBI:57540"/>
    </ligand>
</feature>
<comment type="similarity">
    <text evidence="13 14">Belongs to the NAD-dependent DNA ligase family. LigA subfamily.</text>
</comment>
<dbReference type="EC" id="6.5.1.2" evidence="2 14"/>
<dbReference type="InterPro" id="IPR033136">
    <property type="entry name" value="DNA_ligase_CS"/>
</dbReference>
<dbReference type="Pfam" id="PF03120">
    <property type="entry name" value="OB_DNA_ligase"/>
    <property type="match status" value="1"/>
</dbReference>
<dbReference type="GO" id="GO:0003677">
    <property type="term" value="F:DNA binding"/>
    <property type="evidence" value="ECO:0007669"/>
    <property type="project" value="InterPro"/>
</dbReference>
<evidence type="ECO:0000256" key="13">
    <source>
        <dbReference type="ARBA" id="ARBA00060881"/>
    </source>
</evidence>
<feature type="binding site" evidence="14">
    <location>
        <position position="317"/>
    </location>
    <ligand>
        <name>NAD(+)</name>
        <dbReference type="ChEBI" id="CHEBI:57540"/>
    </ligand>
</feature>
<keyword evidence="8 14" id="KW-0862">Zinc</keyword>
<dbReference type="Pfam" id="PF00533">
    <property type="entry name" value="BRCT"/>
    <property type="match status" value="1"/>
</dbReference>
<keyword evidence="18" id="KW-1185">Reference proteome</keyword>
<dbReference type="Pfam" id="PF12826">
    <property type="entry name" value="HHH_2"/>
    <property type="match status" value="1"/>
</dbReference>
<dbReference type="RefSeq" id="WP_024025371.1">
    <property type="nucleotide sequence ID" value="NZ_AYOZ01000060.1"/>
</dbReference>
<keyword evidence="9 14" id="KW-0460">Magnesium</keyword>
<dbReference type="FunFam" id="2.40.50.140:FF:000012">
    <property type="entry name" value="DNA ligase"/>
    <property type="match status" value="1"/>
</dbReference>
<proteinExistence type="inferred from homology"/>
<dbReference type="HAMAP" id="MF_01588">
    <property type="entry name" value="DNA_ligase_A"/>
    <property type="match status" value="1"/>
</dbReference>
<feature type="binding site" evidence="14">
    <location>
        <begin position="85"/>
        <end position="86"/>
    </location>
    <ligand>
        <name>NAD(+)</name>
        <dbReference type="ChEBI" id="CHEBI:57540"/>
    </ligand>
</feature>
<dbReference type="SMART" id="SM00532">
    <property type="entry name" value="LIGANc"/>
    <property type="match status" value="1"/>
</dbReference>
<keyword evidence="6 14" id="KW-0479">Metal-binding</keyword>
<evidence type="ECO:0000256" key="4">
    <source>
        <dbReference type="ARBA" id="ARBA00022598"/>
    </source>
</evidence>
<feature type="binding site" evidence="14">
    <location>
        <position position="116"/>
    </location>
    <ligand>
        <name>NAD(+)</name>
        <dbReference type="ChEBI" id="CHEBI:57540"/>
    </ligand>
</feature>
<dbReference type="Gene3D" id="6.20.10.30">
    <property type="match status" value="1"/>
</dbReference>
<dbReference type="InterPro" id="IPR001357">
    <property type="entry name" value="BRCT_dom"/>
</dbReference>
<evidence type="ECO:0000313" key="18">
    <source>
        <dbReference type="Proteomes" id="UP000018857"/>
    </source>
</evidence>
<dbReference type="PANTHER" id="PTHR23389">
    <property type="entry name" value="CHROMOSOME TRANSMISSION FIDELITY FACTOR 18"/>
    <property type="match status" value="1"/>
</dbReference>
<dbReference type="GO" id="GO:0003911">
    <property type="term" value="F:DNA ligase (NAD+) activity"/>
    <property type="evidence" value="ECO:0007669"/>
    <property type="project" value="UniProtKB-UniRule"/>
</dbReference>
<keyword evidence="5 14" id="KW-0235">DNA replication</keyword>
<dbReference type="SMART" id="SM00292">
    <property type="entry name" value="BRCT"/>
    <property type="match status" value="1"/>
</dbReference>
<dbReference type="InterPro" id="IPR004150">
    <property type="entry name" value="NAD_DNA_ligase_OB"/>
</dbReference>
<feature type="active site" description="N6-AMP-lysine intermediate" evidence="14">
    <location>
        <position position="118"/>
    </location>
</feature>
<dbReference type="InterPro" id="IPR036420">
    <property type="entry name" value="BRCT_dom_sf"/>
</dbReference>
<dbReference type="InterPro" id="IPR012340">
    <property type="entry name" value="NA-bd_OB-fold"/>
</dbReference>
<dbReference type="Pfam" id="PF01653">
    <property type="entry name" value="DNA_ligase_aden"/>
    <property type="match status" value="1"/>
</dbReference>
<evidence type="ECO:0000256" key="3">
    <source>
        <dbReference type="ARBA" id="ARBA00013308"/>
    </source>
</evidence>
<evidence type="ECO:0000256" key="6">
    <source>
        <dbReference type="ARBA" id="ARBA00022723"/>
    </source>
</evidence>
<dbReference type="InterPro" id="IPR010994">
    <property type="entry name" value="RuvA_2-like"/>
</dbReference>
<evidence type="ECO:0000256" key="14">
    <source>
        <dbReference type="HAMAP-Rule" id="MF_01588"/>
    </source>
</evidence>
<dbReference type="SMART" id="SM00278">
    <property type="entry name" value="HhH1"/>
    <property type="match status" value="4"/>
</dbReference>